<gene>
    <name evidence="1" type="ORF">MES4922_180024</name>
</gene>
<dbReference type="SUPFAM" id="SSF56784">
    <property type="entry name" value="HAD-like"/>
    <property type="match status" value="1"/>
</dbReference>
<proteinExistence type="predicted"/>
<evidence type="ECO:0000313" key="2">
    <source>
        <dbReference type="Proteomes" id="UP001152604"/>
    </source>
</evidence>
<dbReference type="EMBL" id="CAKXZS010000010">
    <property type="protein sequence ID" value="CAH2396886.1"/>
    <property type="molecule type" value="Genomic_DNA"/>
</dbReference>
<comment type="caution">
    <text evidence="1">The sequence shown here is derived from an EMBL/GenBank/DDBJ whole genome shotgun (WGS) entry which is preliminary data.</text>
</comment>
<dbReference type="InterPro" id="IPR023214">
    <property type="entry name" value="HAD_sf"/>
</dbReference>
<evidence type="ECO:0008006" key="3">
    <source>
        <dbReference type="Google" id="ProtNLM"/>
    </source>
</evidence>
<dbReference type="Gene3D" id="1.10.150.400">
    <property type="match status" value="1"/>
</dbReference>
<dbReference type="Pfam" id="PF00702">
    <property type="entry name" value="Hydrolase"/>
    <property type="match status" value="1"/>
</dbReference>
<accession>A0ABM9DJV4</accession>
<evidence type="ECO:0000313" key="1">
    <source>
        <dbReference type="EMBL" id="CAH2396886.1"/>
    </source>
</evidence>
<dbReference type="InterPro" id="IPR036412">
    <property type="entry name" value="HAD-like_sf"/>
</dbReference>
<keyword evidence="2" id="KW-1185">Reference proteome</keyword>
<dbReference type="Proteomes" id="UP001152604">
    <property type="component" value="Unassembled WGS sequence"/>
</dbReference>
<dbReference type="RefSeq" id="WP_254023996.1">
    <property type="nucleotide sequence ID" value="NZ_CAKXZS010000010.1"/>
</dbReference>
<name>A0ABM9DJV4_9HYPH</name>
<dbReference type="Gene3D" id="3.40.50.1000">
    <property type="entry name" value="HAD superfamily/HAD-like"/>
    <property type="match status" value="1"/>
</dbReference>
<protein>
    <recommendedName>
        <fullName evidence="3">HAD family hydrolase</fullName>
    </recommendedName>
</protein>
<sequence length="898" mass="101524">MQHILKRIAAKITQADINQQSSGSSCIEHKFDPYIYGETVPRLPEDDVYDEVYRFIGHPDAMFPDGGGLTEKIIKPKGRLLWSDMPDIDHNAQITAKDIPKVLDEFGDSLKVLSLDCFDTLLWRKTATPKDVFAVLADTPIARRLGITPHQRISAAARARRAMLLENGSREFDIGDIYRSFTSLSSEERELLAEAEIRTEMSVCFAFSPYVELIRLAHTRGIKIIVVSDTYLREDELRRLLARHLPADVMQSISKVYCSVDYGTSKSDALFQVVIKESGVPESQLLHIGDNDVADAQAPRKLGVRALHFVPFDREVADFLRLQHAASSLIVLDQAAPEAVILPCYSPFRPVFSVANLHQYTPETLIGYMSFGPALYAYARFLMDEVEALQQQGKRVKVFFLLRDAYLLSAACEAYARKPVGKLVRIRKFHAIAASFKTRADIDYYISGIEPECDTLHAIAKQLLLPPELTELLIRVAHQSDDPKAAFHQLLHDDDVLELILGNSFALRARLMRYISKELEMEDGDTIVLADIGYNGRTQDYLSRTIEGEFDVDILGRYVFASDEPYRAVNSKALITSTWDNTTVFEQCCTLREGAVVDYELDGEPVIADIMLSEKQYEKVANVQTECLRFIDDARTFFTKSDMTHEYSMLQGAAHAALFRNAYMPVEAELAYFKDFQHDKFMGPDRKKTIYHLESAWKNVRCLPSPYRLGAYETRGLGLDFTFSGLVQRRFQLDLGPDDMNVRFSPLKVSMGSINESKVFFLRAHHLHDGYFSIMLPYVSGTSVKMLFGEDYEWLQIADIQLLNNARSVCKNVSSSLDLEEINREGEIYQCLSQASAGTIRPIDLHQLKTPHYFHVIFRPLVSRASDSAAEARRVAIKEENPCRPRNGESLAPNGFGG</sequence>
<reference evidence="1" key="1">
    <citation type="submission" date="2022-03" db="EMBL/GenBank/DDBJ databases">
        <authorList>
            <person name="Brunel B."/>
        </authorList>
    </citation>
    <scope>NUCLEOTIDE SEQUENCE</scope>
    <source>
        <strain evidence="1">STM4922sample</strain>
    </source>
</reference>
<organism evidence="1 2">
    <name type="scientific">Mesorhizobium ventifaucium</name>
    <dbReference type="NCBI Taxonomy" id="666020"/>
    <lineage>
        <taxon>Bacteria</taxon>
        <taxon>Pseudomonadati</taxon>
        <taxon>Pseudomonadota</taxon>
        <taxon>Alphaproteobacteria</taxon>
        <taxon>Hyphomicrobiales</taxon>
        <taxon>Phyllobacteriaceae</taxon>
        <taxon>Mesorhizobium</taxon>
    </lineage>
</organism>